<dbReference type="GO" id="GO:0045271">
    <property type="term" value="C:respiratory chain complex I"/>
    <property type="evidence" value="ECO:0007669"/>
    <property type="project" value="UniProtKB-UniRule"/>
</dbReference>
<dbReference type="Pfam" id="PF06212">
    <property type="entry name" value="GRIM-19"/>
    <property type="match status" value="1"/>
</dbReference>
<evidence type="ECO:0000313" key="12">
    <source>
        <dbReference type="EMBL" id="KAG2403252.1"/>
    </source>
</evidence>
<evidence type="ECO:0000256" key="4">
    <source>
        <dbReference type="ARBA" id="ARBA00022660"/>
    </source>
</evidence>
<evidence type="ECO:0000256" key="5">
    <source>
        <dbReference type="ARBA" id="ARBA00022692"/>
    </source>
</evidence>
<evidence type="ECO:0000256" key="7">
    <source>
        <dbReference type="ARBA" id="ARBA00022982"/>
    </source>
</evidence>
<gene>
    <name evidence="12" type="ORF">HKW66_Vig0185380</name>
</gene>
<evidence type="ECO:0000256" key="11">
    <source>
        <dbReference type="RuleBase" id="RU368034"/>
    </source>
</evidence>
<evidence type="ECO:0000256" key="6">
    <source>
        <dbReference type="ARBA" id="ARBA00022792"/>
    </source>
</evidence>
<evidence type="ECO:0000256" key="1">
    <source>
        <dbReference type="ARBA" id="ARBA00004298"/>
    </source>
</evidence>
<accession>A0A8T0KVR6</accession>
<dbReference type="InterPro" id="IPR009346">
    <property type="entry name" value="GRIM-19"/>
</dbReference>
<keyword evidence="4 11" id="KW-0679">Respiratory chain</keyword>
<protein>
    <recommendedName>
        <fullName evidence="11">NADH dehydrogenase [ubiquinone] 1 alpha subcomplex subunit 13</fullName>
    </recommendedName>
</protein>
<keyword evidence="7 11" id="KW-0249">Electron transport</keyword>
<keyword evidence="9 11" id="KW-0496">Mitochondrion</keyword>
<evidence type="ECO:0000256" key="3">
    <source>
        <dbReference type="ARBA" id="ARBA00022448"/>
    </source>
</evidence>
<comment type="similarity">
    <text evidence="2 11">Belongs to the complex I NDUFA13 subunit family.</text>
</comment>
<keyword evidence="8" id="KW-1133">Transmembrane helix</keyword>
<evidence type="ECO:0000256" key="2">
    <source>
        <dbReference type="ARBA" id="ARBA00007312"/>
    </source>
</evidence>
<keyword evidence="5" id="KW-0812">Transmembrane</keyword>
<comment type="caution">
    <text evidence="12">The sequence shown here is derived from an EMBL/GenBank/DDBJ whole genome shotgun (WGS) entry which is preliminary data.</text>
</comment>
<dbReference type="GO" id="GO:0005743">
    <property type="term" value="C:mitochondrial inner membrane"/>
    <property type="evidence" value="ECO:0007669"/>
    <property type="project" value="UniProtKB-SubCell"/>
</dbReference>
<dbReference type="EMBL" id="JABFOF010000003">
    <property type="protein sequence ID" value="KAG2403252.1"/>
    <property type="molecule type" value="Genomic_DNA"/>
</dbReference>
<evidence type="ECO:0000256" key="8">
    <source>
        <dbReference type="ARBA" id="ARBA00022989"/>
    </source>
</evidence>
<comment type="subcellular location">
    <subcellularLocation>
        <location evidence="1 11">Mitochondrion inner membrane</location>
        <topology evidence="1 11">Single-pass membrane protein</topology>
        <orientation evidence="1 11">Matrix side</orientation>
    </subcellularLocation>
</comment>
<evidence type="ECO:0000256" key="10">
    <source>
        <dbReference type="ARBA" id="ARBA00023136"/>
    </source>
</evidence>
<dbReference type="Proteomes" id="UP000743370">
    <property type="component" value="Unassembled WGS sequence"/>
</dbReference>
<dbReference type="AlphaFoldDB" id="A0A8T0KVR6"/>
<keyword evidence="6 11" id="KW-0999">Mitochondrion inner membrane</keyword>
<reference evidence="12 13" key="1">
    <citation type="submission" date="2020-05" db="EMBL/GenBank/DDBJ databases">
        <title>Vigna angularis (adzuki bean) Var. LongXiaoDou No. 4 denovo assembly.</title>
        <authorList>
            <person name="Xiang H."/>
        </authorList>
    </citation>
    <scope>NUCLEOTIDE SEQUENCE [LARGE SCALE GENOMIC DNA]</scope>
    <source>
        <tissue evidence="12">Leaf</tissue>
    </source>
</reference>
<dbReference type="PANTHER" id="PTHR12966">
    <property type="entry name" value="NADH DEHYDROGENASE UBIQUINONE 1 ALPHA SUBCOMPLEX SUBUNIT 13"/>
    <property type="match status" value="1"/>
</dbReference>
<proteinExistence type="inferred from homology"/>
<dbReference type="PANTHER" id="PTHR12966:SF0">
    <property type="entry name" value="NADH DEHYDROGENASE [UBIQUINONE] 1 ALPHA SUBCOMPLEX SUBUNIT 13"/>
    <property type="match status" value="1"/>
</dbReference>
<evidence type="ECO:0000256" key="9">
    <source>
        <dbReference type="ARBA" id="ARBA00023128"/>
    </source>
</evidence>
<keyword evidence="3 11" id="KW-0813">Transport</keyword>
<organism evidence="12 13">
    <name type="scientific">Phaseolus angularis</name>
    <name type="common">Azuki bean</name>
    <name type="synonym">Vigna angularis</name>
    <dbReference type="NCBI Taxonomy" id="3914"/>
    <lineage>
        <taxon>Eukaryota</taxon>
        <taxon>Viridiplantae</taxon>
        <taxon>Streptophyta</taxon>
        <taxon>Embryophyta</taxon>
        <taxon>Tracheophyta</taxon>
        <taxon>Spermatophyta</taxon>
        <taxon>Magnoliopsida</taxon>
        <taxon>eudicotyledons</taxon>
        <taxon>Gunneridae</taxon>
        <taxon>Pentapetalae</taxon>
        <taxon>rosids</taxon>
        <taxon>fabids</taxon>
        <taxon>Fabales</taxon>
        <taxon>Fabaceae</taxon>
        <taxon>Papilionoideae</taxon>
        <taxon>50 kb inversion clade</taxon>
        <taxon>NPAAA clade</taxon>
        <taxon>indigoferoid/millettioid clade</taxon>
        <taxon>Phaseoleae</taxon>
        <taxon>Vigna</taxon>
    </lineage>
</organism>
<sequence>MYSKKDLFNLVSTKYLRIQFYRKFDHVKCFRALKEEKYAARRSILPVLQAEEDERFVREWHKYLAYEAEVMKDVPGWKVGESVYNSGRWVPPASAISIRICAASCMFVTFWWRCFFGLQVMAMVFHGRACDEGNDDGEIRGGLKVDKD</sequence>
<evidence type="ECO:0000313" key="13">
    <source>
        <dbReference type="Proteomes" id="UP000743370"/>
    </source>
</evidence>
<keyword evidence="10" id="KW-0472">Membrane</keyword>
<comment type="function">
    <text evidence="11">Complex I functions in the transfer of electrons from NADH to the respiratory chain. Accessory subunit of the mitochondrial membrane respiratory chain NADH dehydrogenase (Complex I), that is believed not to be involved in catalysis.</text>
</comment>
<name>A0A8T0KVR6_PHAAN</name>